<dbReference type="PANTHER" id="PTHR31543">
    <property type="entry name" value="DYNEIN REGULATORY COMPLEX SUBUNIT 4"/>
    <property type="match status" value="1"/>
</dbReference>
<feature type="coiled-coil region" evidence="11">
    <location>
        <begin position="268"/>
        <end position="330"/>
    </location>
</feature>
<keyword evidence="10" id="KW-0966">Cell projection</keyword>
<dbReference type="GO" id="GO:0031267">
    <property type="term" value="F:small GTPase binding"/>
    <property type="evidence" value="ECO:0007669"/>
    <property type="project" value="InterPro"/>
</dbReference>
<evidence type="ECO:0000256" key="9">
    <source>
        <dbReference type="ARBA" id="ARBA00023212"/>
    </source>
</evidence>
<name>D8SXT3_SELML</name>
<keyword evidence="7 11" id="KW-0175">Coiled coil</keyword>
<comment type="subcellular location">
    <subcellularLocation>
        <location evidence="1">Cell projection</location>
        <location evidence="1">Cilium</location>
        <location evidence="1">Flagellum</location>
    </subcellularLocation>
    <subcellularLocation>
        <location evidence="2">Cytoplasm</location>
        <location evidence="2">Cytoskeleton</location>
    </subcellularLocation>
</comment>
<evidence type="ECO:0000313" key="15">
    <source>
        <dbReference type="EMBL" id="EFJ10947.1"/>
    </source>
</evidence>
<keyword evidence="9" id="KW-0206">Cytoskeleton</keyword>
<feature type="region of interest" description="Disordered" evidence="12">
    <location>
        <begin position="1"/>
        <end position="22"/>
    </location>
</feature>
<evidence type="ECO:0000256" key="3">
    <source>
        <dbReference type="ARBA" id="ARBA00009859"/>
    </source>
</evidence>
<protein>
    <recommendedName>
        <fullName evidence="14">Growth arrest-specific protein 8 domain-containing protein</fullName>
    </recommendedName>
</protein>
<evidence type="ECO:0000256" key="11">
    <source>
        <dbReference type="SAM" id="Coils"/>
    </source>
</evidence>
<proteinExistence type="inferred from homology"/>
<evidence type="ECO:0000256" key="13">
    <source>
        <dbReference type="SAM" id="Phobius"/>
    </source>
</evidence>
<evidence type="ECO:0000256" key="8">
    <source>
        <dbReference type="ARBA" id="ARBA00023069"/>
    </source>
</evidence>
<gene>
    <name evidence="15" type="ORF">SELMODRAFT_127159</name>
</gene>
<accession>D8SXT3</accession>
<dbReference type="GO" id="GO:0005874">
    <property type="term" value="C:microtubule"/>
    <property type="evidence" value="ECO:0000318"/>
    <property type="project" value="GO_Central"/>
</dbReference>
<keyword evidence="13" id="KW-0812">Transmembrane</keyword>
<dbReference type="PANTHER" id="PTHR31543:SF0">
    <property type="entry name" value="DYNEIN REGULATORY COMPLEX SUBUNIT 4"/>
    <property type="match status" value="1"/>
</dbReference>
<dbReference type="Pfam" id="PF13851">
    <property type="entry name" value="GAS"/>
    <property type="match status" value="1"/>
</dbReference>
<keyword evidence="16" id="KW-1185">Reference proteome</keyword>
<keyword evidence="6" id="KW-0282">Flagellum</keyword>
<evidence type="ECO:0000256" key="2">
    <source>
        <dbReference type="ARBA" id="ARBA00004245"/>
    </source>
</evidence>
<dbReference type="STRING" id="88036.D8SXT3"/>
<dbReference type="Proteomes" id="UP000001514">
    <property type="component" value="Unassembled WGS sequence"/>
</dbReference>
<evidence type="ECO:0000256" key="12">
    <source>
        <dbReference type="SAM" id="MobiDB-lite"/>
    </source>
</evidence>
<keyword evidence="8" id="KW-0969">Cilium</keyword>
<keyword evidence="4" id="KW-0963">Cytoplasm</keyword>
<dbReference type="InParanoid" id="D8SXT3"/>
<evidence type="ECO:0000256" key="10">
    <source>
        <dbReference type="ARBA" id="ARBA00023273"/>
    </source>
</evidence>
<evidence type="ECO:0000256" key="4">
    <source>
        <dbReference type="ARBA" id="ARBA00022490"/>
    </source>
</evidence>
<dbReference type="eggNOG" id="ENOG502QQDA">
    <property type="taxonomic scope" value="Eukaryota"/>
</dbReference>
<dbReference type="GO" id="GO:0031514">
    <property type="term" value="C:motile cilium"/>
    <property type="evidence" value="ECO:0007669"/>
    <property type="project" value="UniProtKB-SubCell"/>
</dbReference>
<keyword evidence="13" id="KW-0472">Membrane</keyword>
<feature type="coiled-coil region" evidence="11">
    <location>
        <begin position="27"/>
        <end position="89"/>
    </location>
</feature>
<evidence type="ECO:0000256" key="6">
    <source>
        <dbReference type="ARBA" id="ARBA00022846"/>
    </source>
</evidence>
<reference evidence="15 16" key="1">
    <citation type="journal article" date="2011" name="Science">
        <title>The Selaginella genome identifies genetic changes associated with the evolution of vascular plants.</title>
        <authorList>
            <person name="Banks J.A."/>
            <person name="Nishiyama T."/>
            <person name="Hasebe M."/>
            <person name="Bowman J.L."/>
            <person name="Gribskov M."/>
            <person name="dePamphilis C."/>
            <person name="Albert V.A."/>
            <person name="Aono N."/>
            <person name="Aoyama T."/>
            <person name="Ambrose B.A."/>
            <person name="Ashton N.W."/>
            <person name="Axtell M.J."/>
            <person name="Barker E."/>
            <person name="Barker M.S."/>
            <person name="Bennetzen J.L."/>
            <person name="Bonawitz N.D."/>
            <person name="Chapple C."/>
            <person name="Cheng C."/>
            <person name="Correa L.G."/>
            <person name="Dacre M."/>
            <person name="DeBarry J."/>
            <person name="Dreyer I."/>
            <person name="Elias M."/>
            <person name="Engstrom E.M."/>
            <person name="Estelle M."/>
            <person name="Feng L."/>
            <person name="Finet C."/>
            <person name="Floyd S.K."/>
            <person name="Frommer W.B."/>
            <person name="Fujita T."/>
            <person name="Gramzow L."/>
            <person name="Gutensohn M."/>
            <person name="Harholt J."/>
            <person name="Hattori M."/>
            <person name="Heyl A."/>
            <person name="Hirai T."/>
            <person name="Hiwatashi Y."/>
            <person name="Ishikawa M."/>
            <person name="Iwata M."/>
            <person name="Karol K.G."/>
            <person name="Koehler B."/>
            <person name="Kolukisaoglu U."/>
            <person name="Kubo M."/>
            <person name="Kurata T."/>
            <person name="Lalonde S."/>
            <person name="Li K."/>
            <person name="Li Y."/>
            <person name="Litt A."/>
            <person name="Lyons E."/>
            <person name="Manning G."/>
            <person name="Maruyama T."/>
            <person name="Michael T.P."/>
            <person name="Mikami K."/>
            <person name="Miyazaki S."/>
            <person name="Morinaga S."/>
            <person name="Murata T."/>
            <person name="Mueller-Roeber B."/>
            <person name="Nelson D.R."/>
            <person name="Obara M."/>
            <person name="Oguri Y."/>
            <person name="Olmstead R.G."/>
            <person name="Onodera N."/>
            <person name="Petersen B.L."/>
            <person name="Pils B."/>
            <person name="Prigge M."/>
            <person name="Rensing S.A."/>
            <person name="Riano-Pachon D.M."/>
            <person name="Roberts A.W."/>
            <person name="Sato Y."/>
            <person name="Scheller H.V."/>
            <person name="Schulz B."/>
            <person name="Schulz C."/>
            <person name="Shakirov E.V."/>
            <person name="Shibagaki N."/>
            <person name="Shinohara N."/>
            <person name="Shippen D.E."/>
            <person name="Soerensen I."/>
            <person name="Sotooka R."/>
            <person name="Sugimoto N."/>
            <person name="Sugita M."/>
            <person name="Sumikawa N."/>
            <person name="Tanurdzic M."/>
            <person name="Theissen G."/>
            <person name="Ulvskov P."/>
            <person name="Wakazuki S."/>
            <person name="Weng J.K."/>
            <person name="Willats W.W."/>
            <person name="Wipf D."/>
            <person name="Wolf P.G."/>
            <person name="Yang L."/>
            <person name="Zimmer A.D."/>
            <person name="Zhu Q."/>
            <person name="Mitros T."/>
            <person name="Hellsten U."/>
            <person name="Loque D."/>
            <person name="Otillar R."/>
            <person name="Salamov A."/>
            <person name="Schmutz J."/>
            <person name="Shapiro H."/>
            <person name="Lindquist E."/>
            <person name="Lucas S."/>
            <person name="Rokhsar D."/>
            <person name="Grigoriev I.V."/>
        </authorList>
    </citation>
    <scope>NUCLEOTIDE SEQUENCE [LARGE SCALE GENOMIC DNA]</scope>
</reference>
<organism evidence="16">
    <name type="scientific">Selaginella moellendorffii</name>
    <name type="common">Spikemoss</name>
    <dbReference type="NCBI Taxonomy" id="88036"/>
    <lineage>
        <taxon>Eukaryota</taxon>
        <taxon>Viridiplantae</taxon>
        <taxon>Streptophyta</taxon>
        <taxon>Embryophyta</taxon>
        <taxon>Tracheophyta</taxon>
        <taxon>Lycopodiopsida</taxon>
        <taxon>Selaginellales</taxon>
        <taxon>Selaginellaceae</taxon>
        <taxon>Selaginella</taxon>
    </lineage>
</organism>
<evidence type="ECO:0000256" key="7">
    <source>
        <dbReference type="ARBA" id="ARBA00023054"/>
    </source>
</evidence>
<dbReference type="GO" id="GO:0048870">
    <property type="term" value="P:cell motility"/>
    <property type="evidence" value="ECO:0007669"/>
    <property type="project" value="InterPro"/>
</dbReference>
<comment type="similarity">
    <text evidence="3">Belongs to the DRC4 family.</text>
</comment>
<dbReference type="EMBL" id="GL377651">
    <property type="protein sequence ID" value="EFJ10947.1"/>
    <property type="molecule type" value="Genomic_DNA"/>
</dbReference>
<evidence type="ECO:0000313" key="16">
    <source>
        <dbReference type="Proteomes" id="UP000001514"/>
    </source>
</evidence>
<evidence type="ECO:0000256" key="5">
    <source>
        <dbReference type="ARBA" id="ARBA00022701"/>
    </source>
</evidence>
<sequence>MAPKKKDAGKGKGKDAAAAAVDAGPSIQELQAQIDGITAERNKEAKQRNRSQIERDKLNCFMEIKKKEREHAEAELRIKDRQMEEIAEKHQTDLKAIHCFFRTVLISMLIVFSSLQVFSQKMKHLLYEQQVLVSTIKGDNELALKLQREEAATRESQLLDEQRDLKDKIREVELSYEEQLKQMKQDHAKEITKMRREFDINAKDLLLKTEKKMRQVQAENDLRRKQEIHEIEERKNLHISELIKKHEKAFSEIKCYYNDITQNNLDLIKTLKEDINDMKRKEQANEKLMYEISQENKRLTEPLTRSLKEVESLRKQLDSHEKDRQSLLQLRGQHSDVLKHTSQLEWEYRIVLDKLEKVQADRDDLYARFEACVFDVQQKCGVKSTLLQRQVQVLGEQLEKKEAQLGEALGNGKMDPATVHLVKYGIDKMLEAKNQQIKTLYYELGRVTKAYTTVMRNFEAKLAEYGIPLPEMGLPHYISKIRL</sequence>
<dbReference type="HOGENOM" id="CLU_045343_0_0_1"/>
<dbReference type="InterPro" id="IPR025593">
    <property type="entry name" value="GAS8_dom"/>
</dbReference>
<evidence type="ECO:0000259" key="14">
    <source>
        <dbReference type="Pfam" id="PF13851"/>
    </source>
</evidence>
<evidence type="ECO:0000256" key="1">
    <source>
        <dbReference type="ARBA" id="ARBA00004230"/>
    </source>
</evidence>
<dbReference type="InterPro" id="IPR039308">
    <property type="entry name" value="GAS8"/>
</dbReference>
<dbReference type="KEGG" id="smo:SELMODRAFT_127159"/>
<dbReference type="AlphaFoldDB" id="D8SXT3"/>
<feature type="domain" description="Growth arrest-specific protein 8" evidence="14">
    <location>
        <begin position="241"/>
        <end position="440"/>
    </location>
</feature>
<keyword evidence="13" id="KW-1133">Transmembrane helix</keyword>
<keyword evidence="5" id="KW-0493">Microtubule</keyword>
<dbReference type="GO" id="GO:0008017">
    <property type="term" value="F:microtubule binding"/>
    <property type="evidence" value="ECO:0007669"/>
    <property type="project" value="InterPro"/>
</dbReference>
<dbReference type="GO" id="GO:0005794">
    <property type="term" value="C:Golgi apparatus"/>
    <property type="evidence" value="ECO:0000318"/>
    <property type="project" value="GO_Central"/>
</dbReference>
<feature type="coiled-coil region" evidence="11">
    <location>
        <begin position="162"/>
        <end position="197"/>
    </location>
</feature>
<feature type="compositionally biased region" description="Basic and acidic residues" evidence="12">
    <location>
        <begin position="1"/>
        <end position="15"/>
    </location>
</feature>
<feature type="transmembrane region" description="Helical" evidence="13">
    <location>
        <begin position="99"/>
        <end position="118"/>
    </location>
</feature>
<dbReference type="Gramene" id="EFJ10947">
    <property type="protein sequence ID" value="EFJ10947"/>
    <property type="gene ID" value="SELMODRAFT_127159"/>
</dbReference>